<keyword evidence="2 5" id="KW-0489">Methyltransferase</keyword>
<sequence>MAESVITSLSNPWVKYARSLHHRRVRYRERAFLVESPRIIAEALAAGFRPTLLLIAPARAGHEYDQLIDVARARNTRVLAVSEQVLDRVTDTVTPQGLLAIFPFPDVAPVLRPRESPLILLLDGIQDPGNLGTLLRSALGAGAHAVYLAPGTTDPYAPKVVRAAAGSHFHLPIRPLAWDSPESLLANCSQRLAAEPHVGLPYDQVDWTRPSAVLIGSEAHGLSSSARTMATGSVRIPLQGGLESLNAAVAGSVILFEAARQRRAASRR</sequence>
<dbReference type="GO" id="GO:0003723">
    <property type="term" value="F:RNA binding"/>
    <property type="evidence" value="ECO:0007669"/>
    <property type="project" value="InterPro"/>
</dbReference>
<dbReference type="SUPFAM" id="SSF75217">
    <property type="entry name" value="alpha/beta knot"/>
    <property type="match status" value="1"/>
</dbReference>
<dbReference type="CDD" id="cd18095">
    <property type="entry name" value="SpoU-like_rRNA-MTase"/>
    <property type="match status" value="1"/>
</dbReference>
<dbReference type="SMART" id="SM00967">
    <property type="entry name" value="SpoU_sub_bind"/>
    <property type="match status" value="1"/>
</dbReference>
<dbReference type="InterPro" id="IPR053888">
    <property type="entry name" value="MRM3-like_sub_bind"/>
</dbReference>
<feature type="domain" description="RNA 2-O ribose methyltransferase substrate binding" evidence="4">
    <location>
        <begin position="33"/>
        <end position="108"/>
    </location>
</feature>
<evidence type="ECO:0000256" key="2">
    <source>
        <dbReference type="ARBA" id="ARBA00022603"/>
    </source>
</evidence>
<dbReference type="PANTHER" id="PTHR43191:SF2">
    <property type="entry name" value="RRNA METHYLTRANSFERASE 3, MITOCHONDRIAL"/>
    <property type="match status" value="1"/>
</dbReference>
<dbReference type="EMBL" id="JAMSLR010000008">
    <property type="protein sequence ID" value="MCM8749742.1"/>
    <property type="molecule type" value="Genomic_DNA"/>
</dbReference>
<evidence type="ECO:0000313" key="6">
    <source>
        <dbReference type="Proteomes" id="UP001165306"/>
    </source>
</evidence>
<dbReference type="Gene3D" id="3.40.1280.10">
    <property type="match status" value="1"/>
</dbReference>
<comment type="similarity">
    <text evidence="1">Belongs to the class IV-like SAM-binding methyltransferase superfamily. RNA methyltransferase TrmH family.</text>
</comment>
<name>A0AA41WBM7_9BACT</name>
<dbReference type="PANTHER" id="PTHR43191">
    <property type="entry name" value="RRNA METHYLTRANSFERASE 3"/>
    <property type="match status" value="1"/>
</dbReference>
<comment type="caution">
    <text evidence="5">The sequence shown here is derived from an EMBL/GenBank/DDBJ whole genome shotgun (WGS) entry which is preliminary data.</text>
</comment>
<evidence type="ECO:0000256" key="1">
    <source>
        <dbReference type="ARBA" id="ARBA00007228"/>
    </source>
</evidence>
<evidence type="ECO:0000256" key="3">
    <source>
        <dbReference type="ARBA" id="ARBA00022679"/>
    </source>
</evidence>
<keyword evidence="3" id="KW-0808">Transferase</keyword>
<dbReference type="GO" id="GO:0006396">
    <property type="term" value="P:RNA processing"/>
    <property type="evidence" value="ECO:0007669"/>
    <property type="project" value="InterPro"/>
</dbReference>
<dbReference type="GO" id="GO:0005737">
    <property type="term" value="C:cytoplasm"/>
    <property type="evidence" value="ECO:0007669"/>
    <property type="project" value="UniProtKB-ARBA"/>
</dbReference>
<accession>A0AA41WBM7</accession>
<dbReference type="GO" id="GO:0032259">
    <property type="term" value="P:methylation"/>
    <property type="evidence" value="ECO:0007669"/>
    <property type="project" value="UniProtKB-KW"/>
</dbReference>
<dbReference type="AlphaFoldDB" id="A0AA41WBM7"/>
<dbReference type="Gene3D" id="3.30.1330.30">
    <property type="match status" value="1"/>
</dbReference>
<dbReference type="InterPro" id="IPR013123">
    <property type="entry name" value="SpoU_subst-bd"/>
</dbReference>
<evidence type="ECO:0000313" key="5">
    <source>
        <dbReference type="EMBL" id="MCM8749742.1"/>
    </source>
</evidence>
<dbReference type="InterPro" id="IPR001537">
    <property type="entry name" value="SpoU_MeTrfase"/>
</dbReference>
<dbReference type="InterPro" id="IPR029026">
    <property type="entry name" value="tRNA_m1G_MTases_N"/>
</dbReference>
<dbReference type="InterPro" id="IPR051259">
    <property type="entry name" value="rRNA_Methyltransferase"/>
</dbReference>
<evidence type="ECO:0000259" key="4">
    <source>
        <dbReference type="SMART" id="SM00967"/>
    </source>
</evidence>
<dbReference type="Pfam" id="PF00588">
    <property type="entry name" value="SpoU_methylase"/>
    <property type="match status" value="1"/>
</dbReference>
<dbReference type="GO" id="GO:0008173">
    <property type="term" value="F:RNA methyltransferase activity"/>
    <property type="evidence" value="ECO:0007669"/>
    <property type="project" value="InterPro"/>
</dbReference>
<proteinExistence type="inferred from homology"/>
<dbReference type="SUPFAM" id="SSF55315">
    <property type="entry name" value="L30e-like"/>
    <property type="match status" value="1"/>
</dbReference>
<keyword evidence="6" id="KW-1185">Reference proteome</keyword>
<organism evidence="5 6">
    <name type="scientific">Thermalbibacter longus</name>
    <dbReference type="NCBI Taxonomy" id="2951981"/>
    <lineage>
        <taxon>Bacteria</taxon>
        <taxon>Pseudomonadati</taxon>
        <taxon>Thermomicrobiota</taxon>
        <taxon>Thermomicrobia</taxon>
        <taxon>Thermomicrobiales</taxon>
        <taxon>Thermomicrobiaceae</taxon>
        <taxon>Thermalbibacter</taxon>
    </lineage>
</organism>
<dbReference type="Pfam" id="PF22435">
    <property type="entry name" value="MRM3-like_sub_bind"/>
    <property type="match status" value="1"/>
</dbReference>
<dbReference type="RefSeq" id="WP_284057526.1">
    <property type="nucleotide sequence ID" value="NZ_JAMSLR010000008.1"/>
</dbReference>
<dbReference type="InterPro" id="IPR029028">
    <property type="entry name" value="Alpha/beta_knot_MTases"/>
</dbReference>
<dbReference type="Proteomes" id="UP001165306">
    <property type="component" value="Unassembled WGS sequence"/>
</dbReference>
<dbReference type="InterPro" id="IPR029064">
    <property type="entry name" value="Ribosomal_eL30-like_sf"/>
</dbReference>
<protein>
    <submittedName>
        <fullName evidence="5">RNA methyltransferase</fullName>
    </submittedName>
</protein>
<gene>
    <name evidence="5" type="ORF">NET02_11320</name>
</gene>
<reference evidence="5" key="1">
    <citation type="submission" date="2022-06" db="EMBL/GenBank/DDBJ databases">
        <title>CFH 74404 Thermomicrobiaceae sp.</title>
        <authorList>
            <person name="Ming H."/>
            <person name="Li W.-J."/>
            <person name="Zhao Z."/>
        </authorList>
    </citation>
    <scope>NUCLEOTIDE SEQUENCE</scope>
    <source>
        <strain evidence="5">CFH 74404</strain>
    </source>
</reference>